<evidence type="ECO:0000259" key="8">
    <source>
        <dbReference type="PROSITE" id="PS51384"/>
    </source>
</evidence>
<dbReference type="GO" id="GO:0005886">
    <property type="term" value="C:plasma membrane"/>
    <property type="evidence" value="ECO:0007669"/>
    <property type="project" value="TreeGrafter"/>
</dbReference>
<dbReference type="InterPro" id="IPR013112">
    <property type="entry name" value="FAD-bd_8"/>
</dbReference>
<keyword evidence="5 7" id="KW-0472">Membrane</keyword>
<dbReference type="OrthoDB" id="167398at2759"/>
<reference evidence="9 10" key="1">
    <citation type="submission" date="2017-12" db="EMBL/GenBank/DDBJ databases">
        <title>Sequencing, de novo assembly and annotation of complete genome of a new Thraustochytrid species, strain FCC1311.</title>
        <authorList>
            <person name="Sedici K."/>
            <person name="Godart F."/>
            <person name="Aiese Cigliano R."/>
            <person name="Sanseverino W."/>
            <person name="Barakat M."/>
            <person name="Ortet P."/>
            <person name="Marechal E."/>
            <person name="Cagnac O."/>
            <person name="Amato A."/>
        </authorList>
    </citation>
    <scope>NUCLEOTIDE SEQUENCE [LARGE SCALE GENOMIC DNA]</scope>
</reference>
<accession>A0A2R5G276</accession>
<dbReference type="InterPro" id="IPR017927">
    <property type="entry name" value="FAD-bd_FR_type"/>
</dbReference>
<proteinExistence type="predicted"/>
<comment type="caution">
    <text evidence="9">The sequence shown here is derived from an EMBL/GenBank/DDBJ whole genome shotgun (WGS) entry which is preliminary data.</text>
</comment>
<dbReference type="GO" id="GO:0016175">
    <property type="term" value="F:superoxide-generating NAD(P)H oxidase activity"/>
    <property type="evidence" value="ECO:0007669"/>
    <property type="project" value="TreeGrafter"/>
</dbReference>
<feature type="domain" description="FAD-binding FR-type" evidence="8">
    <location>
        <begin position="321"/>
        <end position="426"/>
    </location>
</feature>
<organism evidence="9 10">
    <name type="scientific">Hondaea fermentalgiana</name>
    <dbReference type="NCBI Taxonomy" id="2315210"/>
    <lineage>
        <taxon>Eukaryota</taxon>
        <taxon>Sar</taxon>
        <taxon>Stramenopiles</taxon>
        <taxon>Bigyra</taxon>
        <taxon>Labyrinthulomycetes</taxon>
        <taxon>Thraustochytrida</taxon>
        <taxon>Thraustochytriidae</taxon>
        <taxon>Hondaea</taxon>
    </lineage>
</organism>
<dbReference type="Pfam" id="PF08022">
    <property type="entry name" value="FAD_binding_8"/>
    <property type="match status" value="1"/>
</dbReference>
<dbReference type="SFLD" id="SFLDS00052">
    <property type="entry name" value="Ferric_Reductase_Domain"/>
    <property type="match status" value="1"/>
</dbReference>
<keyword evidence="2 7" id="KW-0812">Transmembrane</keyword>
<dbReference type="EMBL" id="BEYU01000011">
    <property type="protein sequence ID" value="GBG25110.1"/>
    <property type="molecule type" value="Genomic_DNA"/>
</dbReference>
<evidence type="ECO:0000256" key="5">
    <source>
        <dbReference type="ARBA" id="ARBA00023136"/>
    </source>
</evidence>
<feature type="transmembrane region" description="Helical" evidence="7">
    <location>
        <begin position="573"/>
        <end position="602"/>
    </location>
</feature>
<dbReference type="Pfam" id="PF01794">
    <property type="entry name" value="Ferric_reduct"/>
    <property type="match status" value="1"/>
</dbReference>
<dbReference type="SFLD" id="SFLDG01168">
    <property type="entry name" value="Ferric_reductase_subgroup_(FRE"/>
    <property type="match status" value="1"/>
</dbReference>
<gene>
    <name evidence="9" type="ORF">FCC1311_013282</name>
</gene>
<sequence length="740" mass="80565">MTTLKDAARTACKLLALLAAWACASYGIVVVLWSEDKSVTEKAGEVFEIEPMRSTQSYFAAALVGIMTAVGAAFTAIYLHLHHPKPGKGAGWRRLSLMAWKTVDVPFMGRLAVIEIFLLLLWVGLQCMTMYQFYLNWVDRMLSRGREYTLKLKFFGICRMFGAGLGVNLAFFMIPVSKHSFWLELADVGFERAVRIHRWLGVLVIVLSLGHLFLGIATYVEDSNLFWCMGWTSEQPDETLCRPKLVKINIYGEVAIAGGILIGITSFPIVRRYSYQLFYYSHLIGAFLFFAFGIVHDKNTFYYLFPGIVTYAVDKVISTGRRARSCSLLHASVNADTACTKLEVAVAHDTPLPRQGHWYHINIKEASALEWHPMSVAETNEQAHSITFYIRHTGNWSTRVGEVASSREGNELTVRLDGPFGGTHTDKSGYMANDAAAFVSGGIGITAHLLGAKAAIDSGAFRHVALRWFVTSRAFVSQHAHSLKYLADKGADVHVYVTRDAIADEGAVSQPSHVWNFDGESGKLRRFSTTFGSPLAKCSMSAAAAVAFIWGMWKTAVWLDKDAQSELTLGANRGAALAFSVLACFAGALIVAVVTIIVNFGLSKMGASRAPSPQAKPVAKAAAGFEGPELERASTHASSEDSSEASSQDGELAIRDVSEMYVKSVSDIEDLVSQGKPSLKEVMATLAETIAAKTPGSQLYNAGVTVCGPCALVDGVVDAAKAANAKGNVRFIIDEEEYAF</sequence>
<evidence type="ECO:0000313" key="10">
    <source>
        <dbReference type="Proteomes" id="UP000241890"/>
    </source>
</evidence>
<feature type="transmembrane region" description="Helical" evidence="7">
    <location>
        <begin position="199"/>
        <end position="220"/>
    </location>
</feature>
<dbReference type="PANTHER" id="PTHR11972:SF69">
    <property type="entry name" value="FERRIC REDUCTION OXIDASE 6-RELATED"/>
    <property type="match status" value="1"/>
</dbReference>
<feature type="region of interest" description="Disordered" evidence="6">
    <location>
        <begin position="630"/>
        <end position="650"/>
    </location>
</feature>
<feature type="transmembrane region" description="Helical" evidence="7">
    <location>
        <begin position="154"/>
        <end position="174"/>
    </location>
</feature>
<dbReference type="PROSITE" id="PS51384">
    <property type="entry name" value="FAD_FR"/>
    <property type="match status" value="1"/>
</dbReference>
<dbReference type="PANTHER" id="PTHR11972">
    <property type="entry name" value="NADPH OXIDASE"/>
    <property type="match status" value="1"/>
</dbReference>
<feature type="transmembrane region" description="Helical" evidence="7">
    <location>
        <begin position="250"/>
        <end position="270"/>
    </location>
</feature>
<keyword evidence="3 7" id="KW-1133">Transmembrane helix</keyword>
<dbReference type="InterPro" id="IPR050369">
    <property type="entry name" value="RBOH/FRE"/>
</dbReference>
<evidence type="ECO:0000256" key="3">
    <source>
        <dbReference type="ARBA" id="ARBA00022989"/>
    </source>
</evidence>
<dbReference type="CDD" id="cd06186">
    <property type="entry name" value="NOX_Duox_like_FAD_NADP"/>
    <property type="match status" value="1"/>
</dbReference>
<feature type="transmembrane region" description="Helical" evidence="7">
    <location>
        <begin position="111"/>
        <end position="134"/>
    </location>
</feature>
<dbReference type="InterPro" id="IPR013130">
    <property type="entry name" value="Fe3_Rdtase_TM_dom"/>
</dbReference>
<name>A0A2R5G276_9STRA</name>
<dbReference type="InterPro" id="IPR039261">
    <property type="entry name" value="FNR_nucleotide-bd"/>
</dbReference>
<protein>
    <submittedName>
        <fullName evidence="9">Ferric reduction oxidase 8, mitochondrial</fullName>
    </submittedName>
</protein>
<feature type="transmembrane region" description="Helical" evidence="7">
    <location>
        <begin position="277"/>
        <end position="295"/>
    </location>
</feature>
<dbReference type="SUPFAM" id="SSF52343">
    <property type="entry name" value="Ferredoxin reductase-like, C-terminal NADP-linked domain"/>
    <property type="match status" value="1"/>
</dbReference>
<feature type="transmembrane region" description="Helical" evidence="7">
    <location>
        <begin position="58"/>
        <end position="79"/>
    </location>
</feature>
<feature type="transmembrane region" description="Helical" evidence="7">
    <location>
        <begin position="12"/>
        <end position="33"/>
    </location>
</feature>
<comment type="subcellular location">
    <subcellularLocation>
        <location evidence="1">Membrane</location>
        <topology evidence="1">Multi-pass membrane protein</topology>
    </subcellularLocation>
</comment>
<evidence type="ECO:0000256" key="2">
    <source>
        <dbReference type="ARBA" id="ARBA00022692"/>
    </source>
</evidence>
<evidence type="ECO:0000256" key="4">
    <source>
        <dbReference type="ARBA" id="ARBA00023002"/>
    </source>
</evidence>
<dbReference type="AlphaFoldDB" id="A0A2R5G276"/>
<feature type="transmembrane region" description="Helical" evidence="7">
    <location>
        <begin position="535"/>
        <end position="553"/>
    </location>
</feature>
<evidence type="ECO:0000256" key="1">
    <source>
        <dbReference type="ARBA" id="ARBA00004141"/>
    </source>
</evidence>
<evidence type="ECO:0000256" key="7">
    <source>
        <dbReference type="SAM" id="Phobius"/>
    </source>
</evidence>
<dbReference type="Proteomes" id="UP000241890">
    <property type="component" value="Unassembled WGS sequence"/>
</dbReference>
<dbReference type="InParanoid" id="A0A2R5G276"/>
<evidence type="ECO:0000313" key="9">
    <source>
        <dbReference type="EMBL" id="GBG25110.1"/>
    </source>
</evidence>
<keyword evidence="10" id="KW-1185">Reference proteome</keyword>
<dbReference type="Gene3D" id="3.40.50.80">
    <property type="entry name" value="Nucleotide-binding domain of ferredoxin-NADP reductase (FNR) module"/>
    <property type="match status" value="1"/>
</dbReference>
<keyword evidence="4" id="KW-0560">Oxidoreductase</keyword>
<evidence type="ECO:0000256" key="6">
    <source>
        <dbReference type="SAM" id="MobiDB-lite"/>
    </source>
</evidence>